<keyword evidence="4" id="KW-0479">Metal-binding</keyword>
<dbReference type="PANTHER" id="PTHR16026">
    <property type="entry name" value="CARTILAGE ACIDIC PROTEIN 1"/>
    <property type="match status" value="1"/>
</dbReference>
<dbReference type="Pfam" id="PF07593">
    <property type="entry name" value="UnbV_ASPIC"/>
    <property type="match status" value="1"/>
</dbReference>
<proteinExistence type="inferred from homology"/>
<evidence type="ECO:0000313" key="9">
    <source>
        <dbReference type="Proteomes" id="UP000316213"/>
    </source>
</evidence>
<feature type="binding site" evidence="4">
    <location>
        <position position="131"/>
    </location>
    <ligand>
        <name>Cu cation</name>
        <dbReference type="ChEBI" id="CHEBI:23378"/>
    </ligand>
</feature>
<dbReference type="EMBL" id="SJPM01000001">
    <property type="protein sequence ID" value="TWU03313.1"/>
    <property type="molecule type" value="Genomic_DNA"/>
</dbReference>
<dbReference type="SUPFAM" id="SSF52833">
    <property type="entry name" value="Thioredoxin-like"/>
    <property type="match status" value="1"/>
</dbReference>
<dbReference type="Proteomes" id="UP000316213">
    <property type="component" value="Unassembled WGS sequence"/>
</dbReference>
<dbReference type="OrthoDB" id="5287961at2"/>
<evidence type="ECO:0000256" key="5">
    <source>
        <dbReference type="PIRSR" id="PIRSR603782-2"/>
    </source>
</evidence>
<comment type="caution">
    <text evidence="8">The sequence shown here is derived from an EMBL/GenBank/DDBJ whole genome shotgun (WGS) entry which is preliminary data.</text>
</comment>
<sequence>MGLRLTNALNSAIAFHPGSIRYSATNLRSPKLVCCDSWLTALCLLAMVAVTGCSRSPTPPTKSSQRNNSVGVETTDATNTDNTMAREELRILGSIPEFTLTDQAGKPYFSSELDGKIWVATFIFTRCTATCPFQTAAMADLQRELRSRGELGPVELVSITVDPEFDQPDVLLDYAKGFKADFDHWHFLTGDRDELWELCKDGFKMNVESARDATTLITHSQALVLIDHDAQIRGYYPALSEDAKIRLRSDIQKLLDEQNPDRFDEVTQVDVPEDVRDPAWLTDRAVSQIKKAESYEVLHDFKFQDQLEQTQITFHDQVVEDVKRDFKAAHYDHGAAVAVADVDNDGWLDLYFVCQLGTNELWRNLGNGKFEDITDRAGVGVPDEVSVGASFADVDNDGDADLYVTRIRAGNKLFLNDGKGNFTDFSAESGLDHVGHSSGAVFFDYDRDGLVDLLLTNVGKYTTEQRGPGGYYLAYAAAFMGHLHEERHEANLLFRNLGGGRFKDVSEAVGFNDKSWSGDASPIDANEDGWPDIYLLNMQGHDEYYENQQGKKFVKRSRELFPESAWGTMGVKTFDFDRDGMFDLFVTDMHTDMVHALDPAEEKSKMRRNLPNNVLATDGNHILGNAFYKKTGKDQYTEVSDSIGAENYWPWGISVADLNADGFEDVFIAASMSYNYRYGINSVLLNENGKRFVDSEFILGVEPRSKGSAQPWMELDCSGEDAGHPLCKNHGGKLSVWAAVGTRSSVIFDLDHDGDLDIVTHDFGGTPSVLISDLTDRHTIHYLEVNLVGGPSNRDGFGAIVEIGVGDRTLRTVNDGKSGYLSQSRIPLYFGLGEAKSVDSIRVLWPSGTEQSIPAPGSVNQLITIEEGDDVTRASR</sequence>
<dbReference type="Gene3D" id="3.40.30.10">
    <property type="entry name" value="Glutaredoxin"/>
    <property type="match status" value="1"/>
</dbReference>
<keyword evidence="5" id="KW-1015">Disulfide bond</keyword>
<reference evidence="8 9" key="1">
    <citation type="submission" date="2019-02" db="EMBL/GenBank/DDBJ databases">
        <title>Deep-cultivation of Planctomycetes and their phenomic and genomic characterization uncovers novel biology.</title>
        <authorList>
            <person name="Wiegand S."/>
            <person name="Jogler M."/>
            <person name="Boedeker C."/>
            <person name="Pinto D."/>
            <person name="Vollmers J."/>
            <person name="Rivas-Marin E."/>
            <person name="Kohn T."/>
            <person name="Peeters S.H."/>
            <person name="Heuer A."/>
            <person name="Rast P."/>
            <person name="Oberbeckmann S."/>
            <person name="Bunk B."/>
            <person name="Jeske O."/>
            <person name="Meyerdierks A."/>
            <person name="Storesund J.E."/>
            <person name="Kallscheuer N."/>
            <person name="Luecker S."/>
            <person name="Lage O.M."/>
            <person name="Pohl T."/>
            <person name="Merkel B.J."/>
            <person name="Hornburger P."/>
            <person name="Mueller R.-W."/>
            <person name="Bruemmer F."/>
            <person name="Labrenz M."/>
            <person name="Spormann A.M."/>
            <person name="Op Den Camp H."/>
            <person name="Overmann J."/>
            <person name="Amann R."/>
            <person name="Jetten M.S.M."/>
            <person name="Mascher T."/>
            <person name="Medema M.H."/>
            <person name="Devos D.P."/>
            <person name="Kaster A.-K."/>
            <person name="Ovreas L."/>
            <person name="Rohde M."/>
            <person name="Galperin M.Y."/>
            <person name="Jogler C."/>
        </authorList>
    </citation>
    <scope>NUCLEOTIDE SEQUENCE [LARGE SCALE GENOMIC DNA]</scope>
    <source>
        <strain evidence="8 9">Pla100</strain>
    </source>
</reference>
<dbReference type="SUPFAM" id="SSF69318">
    <property type="entry name" value="Integrin alpha N-terminal domain"/>
    <property type="match status" value="1"/>
</dbReference>
<dbReference type="PANTHER" id="PTHR16026:SF0">
    <property type="entry name" value="CARTILAGE ACIDIC PROTEIN 1"/>
    <property type="match status" value="1"/>
</dbReference>
<keyword evidence="3 4" id="KW-0186">Copper</keyword>
<dbReference type="GO" id="GO:0046872">
    <property type="term" value="F:metal ion binding"/>
    <property type="evidence" value="ECO:0007669"/>
    <property type="project" value="UniProtKB-KW"/>
</dbReference>
<dbReference type="InterPro" id="IPR013766">
    <property type="entry name" value="Thioredoxin_domain"/>
</dbReference>
<evidence type="ECO:0000259" key="7">
    <source>
        <dbReference type="PROSITE" id="PS51352"/>
    </source>
</evidence>
<dbReference type="CDD" id="cd02968">
    <property type="entry name" value="SCO"/>
    <property type="match status" value="1"/>
</dbReference>
<dbReference type="PROSITE" id="PS51352">
    <property type="entry name" value="THIOREDOXIN_2"/>
    <property type="match status" value="1"/>
</dbReference>
<dbReference type="InterPro" id="IPR003782">
    <property type="entry name" value="SCO1/SenC"/>
</dbReference>
<dbReference type="InterPro" id="IPR013517">
    <property type="entry name" value="FG-GAP"/>
</dbReference>
<dbReference type="Pfam" id="PF02630">
    <property type="entry name" value="SCO1-SenC"/>
    <property type="match status" value="1"/>
</dbReference>
<feature type="binding site" evidence="4">
    <location>
        <position position="127"/>
    </location>
    <ligand>
        <name>Cu cation</name>
        <dbReference type="ChEBI" id="CHEBI:23378"/>
    </ligand>
</feature>
<feature type="binding site" evidence="4">
    <location>
        <position position="219"/>
    </location>
    <ligand>
        <name>Cu cation</name>
        <dbReference type="ChEBI" id="CHEBI:23378"/>
    </ligand>
</feature>
<dbReference type="AlphaFoldDB" id="A0A5C6ATE2"/>
<name>A0A5C6ATE2_9BACT</name>
<dbReference type="InterPro" id="IPR027039">
    <property type="entry name" value="Crtac1"/>
</dbReference>
<feature type="disulfide bond" description="Redox-active" evidence="5">
    <location>
        <begin position="127"/>
        <end position="131"/>
    </location>
</feature>
<feature type="domain" description="Thioredoxin" evidence="7">
    <location>
        <begin position="89"/>
        <end position="256"/>
    </location>
</feature>
<comment type="similarity">
    <text evidence="1">Belongs to the SCO1/2 family.</text>
</comment>
<evidence type="ECO:0000256" key="1">
    <source>
        <dbReference type="ARBA" id="ARBA00010996"/>
    </source>
</evidence>
<dbReference type="Gene3D" id="2.130.10.130">
    <property type="entry name" value="Integrin alpha, N-terminal"/>
    <property type="match status" value="2"/>
</dbReference>
<dbReference type="InterPro" id="IPR011519">
    <property type="entry name" value="UnbV_ASPIC"/>
</dbReference>
<gene>
    <name evidence="8" type="ORF">Pla100_02310</name>
</gene>
<feature type="compositionally biased region" description="Polar residues" evidence="6">
    <location>
        <begin position="56"/>
        <end position="72"/>
    </location>
</feature>
<evidence type="ECO:0000256" key="2">
    <source>
        <dbReference type="ARBA" id="ARBA00022729"/>
    </source>
</evidence>
<accession>A0A5C6ATE2</accession>
<evidence type="ECO:0000256" key="4">
    <source>
        <dbReference type="PIRSR" id="PIRSR603782-1"/>
    </source>
</evidence>
<evidence type="ECO:0000313" key="8">
    <source>
        <dbReference type="EMBL" id="TWU03313.1"/>
    </source>
</evidence>
<keyword evidence="2" id="KW-0732">Signal</keyword>
<keyword evidence="9" id="KW-1185">Reference proteome</keyword>
<evidence type="ECO:0000256" key="6">
    <source>
        <dbReference type="SAM" id="MobiDB-lite"/>
    </source>
</evidence>
<dbReference type="InterPro" id="IPR036249">
    <property type="entry name" value="Thioredoxin-like_sf"/>
</dbReference>
<organism evidence="8 9">
    <name type="scientific">Neorhodopirellula pilleata</name>
    <dbReference type="NCBI Taxonomy" id="2714738"/>
    <lineage>
        <taxon>Bacteria</taxon>
        <taxon>Pseudomonadati</taxon>
        <taxon>Planctomycetota</taxon>
        <taxon>Planctomycetia</taxon>
        <taxon>Pirellulales</taxon>
        <taxon>Pirellulaceae</taxon>
        <taxon>Neorhodopirellula</taxon>
    </lineage>
</organism>
<protein>
    <recommendedName>
        <fullName evidence="7">Thioredoxin domain-containing protein</fullName>
    </recommendedName>
</protein>
<feature type="region of interest" description="Disordered" evidence="6">
    <location>
        <begin position="56"/>
        <end position="82"/>
    </location>
</feature>
<dbReference type="Pfam" id="PF13517">
    <property type="entry name" value="FG-GAP_3"/>
    <property type="match status" value="2"/>
</dbReference>
<dbReference type="InterPro" id="IPR028994">
    <property type="entry name" value="Integrin_alpha_N"/>
</dbReference>
<evidence type="ECO:0000256" key="3">
    <source>
        <dbReference type="ARBA" id="ARBA00023008"/>
    </source>
</evidence>